<name>A0ABZ0PBM9_9PROT</name>
<organism evidence="3 4">
    <name type="scientific">Sediminicoccus rosea</name>
    <dbReference type="NCBI Taxonomy" id="1225128"/>
    <lineage>
        <taxon>Bacteria</taxon>
        <taxon>Pseudomonadati</taxon>
        <taxon>Pseudomonadota</taxon>
        <taxon>Alphaproteobacteria</taxon>
        <taxon>Acetobacterales</taxon>
        <taxon>Roseomonadaceae</taxon>
        <taxon>Sediminicoccus</taxon>
    </lineage>
</organism>
<keyword evidence="4" id="KW-1185">Reference proteome</keyword>
<evidence type="ECO:0000259" key="2">
    <source>
        <dbReference type="Pfam" id="PF18932"/>
    </source>
</evidence>
<protein>
    <recommendedName>
        <fullName evidence="2">DUF5681 domain-containing protein</fullName>
    </recommendedName>
</protein>
<dbReference type="Proteomes" id="UP001305521">
    <property type="component" value="Chromosome"/>
</dbReference>
<evidence type="ECO:0000256" key="1">
    <source>
        <dbReference type="SAM" id="MobiDB-lite"/>
    </source>
</evidence>
<dbReference type="EMBL" id="CP137852">
    <property type="protein sequence ID" value="WPB83099.1"/>
    <property type="molecule type" value="Genomic_DNA"/>
</dbReference>
<reference evidence="3 4" key="1">
    <citation type="submission" date="2023-11" db="EMBL/GenBank/DDBJ databases">
        <title>Arctic aerobic anoxygenic photoheterotroph Sediminicoccus rosea KRV36 adapts its photosynthesis to long days of polar summer.</title>
        <authorList>
            <person name="Tomasch J."/>
            <person name="Kopejtka K."/>
            <person name="Bily T."/>
            <person name="Gardiner A.T."/>
            <person name="Gardian Z."/>
            <person name="Shivaramu S."/>
            <person name="Koblizek M."/>
            <person name="Engelhardt F."/>
            <person name="Kaftan D."/>
        </authorList>
    </citation>
    <scope>NUCLEOTIDE SEQUENCE [LARGE SCALE GENOMIC DNA]</scope>
    <source>
        <strain evidence="3 4">R-30</strain>
    </source>
</reference>
<gene>
    <name evidence="3" type="ORF">R9Z33_13390</name>
</gene>
<evidence type="ECO:0000313" key="4">
    <source>
        <dbReference type="Proteomes" id="UP001305521"/>
    </source>
</evidence>
<dbReference type="RefSeq" id="WP_318647081.1">
    <property type="nucleotide sequence ID" value="NZ_CP137852.1"/>
</dbReference>
<proteinExistence type="predicted"/>
<accession>A0ABZ0PBM9</accession>
<dbReference type="InterPro" id="IPR043736">
    <property type="entry name" value="DUF5681"/>
</dbReference>
<sequence length="154" mass="16420">MDDVLDGATCPENPAEYRDQRGRFQPGNPGRPPGSKHPALKLLDQIGEDNAEAIMQTLCEKAKGGDVRAAEVLLTRLWPARKGRPVTFDLGKLETAKDAADAAAAVLREVAVGKLSPEEGAAIAGLLAAHRDATQMAEMEARLERLEAIRGAGR</sequence>
<feature type="region of interest" description="Disordered" evidence="1">
    <location>
        <begin position="1"/>
        <end position="38"/>
    </location>
</feature>
<evidence type="ECO:0000313" key="3">
    <source>
        <dbReference type="EMBL" id="WPB83099.1"/>
    </source>
</evidence>
<dbReference type="Pfam" id="PF18932">
    <property type="entry name" value="DUF5681"/>
    <property type="match status" value="1"/>
</dbReference>
<feature type="domain" description="DUF5681" evidence="2">
    <location>
        <begin position="21"/>
        <end position="80"/>
    </location>
</feature>